<dbReference type="Proteomes" id="UP000242715">
    <property type="component" value="Unassembled WGS sequence"/>
</dbReference>
<evidence type="ECO:0000313" key="2">
    <source>
        <dbReference type="Proteomes" id="UP000242715"/>
    </source>
</evidence>
<reference evidence="2" key="1">
    <citation type="journal article" date="2017" name="Front. Plant Sci.">
        <title>Climate Clever Clovers: New Paradigm to Reduce the Environmental Footprint of Ruminants by Breeding Low Methanogenic Forages Utilizing Haplotype Variation.</title>
        <authorList>
            <person name="Kaur P."/>
            <person name="Appels R."/>
            <person name="Bayer P.E."/>
            <person name="Keeble-Gagnere G."/>
            <person name="Wang J."/>
            <person name="Hirakawa H."/>
            <person name="Shirasawa K."/>
            <person name="Vercoe P."/>
            <person name="Stefanova K."/>
            <person name="Durmic Z."/>
            <person name="Nichols P."/>
            <person name="Revell C."/>
            <person name="Isobe S.N."/>
            <person name="Edwards D."/>
            <person name="Erskine W."/>
        </authorList>
    </citation>
    <scope>NUCLEOTIDE SEQUENCE [LARGE SCALE GENOMIC DNA]</scope>
    <source>
        <strain evidence="2">cv. Daliak</strain>
    </source>
</reference>
<protein>
    <submittedName>
        <fullName evidence="1">Uncharacterized protein</fullName>
    </submittedName>
</protein>
<dbReference type="AlphaFoldDB" id="A0A2Z6M8F3"/>
<dbReference type="EMBL" id="DF973376">
    <property type="protein sequence ID" value="GAU28626.1"/>
    <property type="molecule type" value="Genomic_DNA"/>
</dbReference>
<evidence type="ECO:0000313" key="1">
    <source>
        <dbReference type="EMBL" id="GAU28626.1"/>
    </source>
</evidence>
<keyword evidence="2" id="KW-1185">Reference proteome</keyword>
<name>A0A2Z6M8F3_TRISU</name>
<accession>A0A2Z6M8F3</accession>
<gene>
    <name evidence="1" type="ORF">TSUD_55700</name>
</gene>
<proteinExistence type="predicted"/>
<sequence>MIQHHRPYTKYLKLLIVDGVQFLNDIGGHVLESICTRKFDDVEGAWGEEIKHLHTLWVQSRAWFHNIEFTYIPELDTNLVCQARVALRLDDGDVESGKFLVVV</sequence>
<organism evidence="1 2">
    <name type="scientific">Trifolium subterraneum</name>
    <name type="common">Subterranean clover</name>
    <dbReference type="NCBI Taxonomy" id="3900"/>
    <lineage>
        <taxon>Eukaryota</taxon>
        <taxon>Viridiplantae</taxon>
        <taxon>Streptophyta</taxon>
        <taxon>Embryophyta</taxon>
        <taxon>Tracheophyta</taxon>
        <taxon>Spermatophyta</taxon>
        <taxon>Magnoliopsida</taxon>
        <taxon>eudicotyledons</taxon>
        <taxon>Gunneridae</taxon>
        <taxon>Pentapetalae</taxon>
        <taxon>rosids</taxon>
        <taxon>fabids</taxon>
        <taxon>Fabales</taxon>
        <taxon>Fabaceae</taxon>
        <taxon>Papilionoideae</taxon>
        <taxon>50 kb inversion clade</taxon>
        <taxon>NPAAA clade</taxon>
        <taxon>Hologalegina</taxon>
        <taxon>IRL clade</taxon>
        <taxon>Trifolieae</taxon>
        <taxon>Trifolium</taxon>
    </lineage>
</organism>